<organism evidence="1 2">
    <name type="scientific">Pisum sativum</name>
    <name type="common">Garden pea</name>
    <name type="synonym">Lathyrus oleraceus</name>
    <dbReference type="NCBI Taxonomy" id="3888"/>
    <lineage>
        <taxon>Eukaryota</taxon>
        <taxon>Viridiplantae</taxon>
        <taxon>Streptophyta</taxon>
        <taxon>Embryophyta</taxon>
        <taxon>Tracheophyta</taxon>
        <taxon>Spermatophyta</taxon>
        <taxon>Magnoliopsida</taxon>
        <taxon>eudicotyledons</taxon>
        <taxon>Gunneridae</taxon>
        <taxon>Pentapetalae</taxon>
        <taxon>rosids</taxon>
        <taxon>fabids</taxon>
        <taxon>Fabales</taxon>
        <taxon>Fabaceae</taxon>
        <taxon>Papilionoideae</taxon>
        <taxon>50 kb inversion clade</taxon>
        <taxon>NPAAA clade</taxon>
        <taxon>Hologalegina</taxon>
        <taxon>IRL clade</taxon>
        <taxon>Fabeae</taxon>
        <taxon>Lathyrus</taxon>
    </lineage>
</organism>
<comment type="caution">
    <text evidence="1">The sequence shown here is derived from an EMBL/GenBank/DDBJ whole genome shotgun (WGS) entry which is preliminary data.</text>
</comment>
<reference evidence="1 2" key="1">
    <citation type="journal article" date="2022" name="Nat. Genet.">
        <title>Improved pea reference genome and pan-genome highlight genomic features and evolutionary characteristics.</title>
        <authorList>
            <person name="Yang T."/>
            <person name="Liu R."/>
            <person name="Luo Y."/>
            <person name="Hu S."/>
            <person name="Wang D."/>
            <person name="Wang C."/>
            <person name="Pandey M.K."/>
            <person name="Ge S."/>
            <person name="Xu Q."/>
            <person name="Li N."/>
            <person name="Li G."/>
            <person name="Huang Y."/>
            <person name="Saxena R.K."/>
            <person name="Ji Y."/>
            <person name="Li M."/>
            <person name="Yan X."/>
            <person name="He Y."/>
            <person name="Liu Y."/>
            <person name="Wang X."/>
            <person name="Xiang C."/>
            <person name="Varshney R.K."/>
            <person name="Ding H."/>
            <person name="Gao S."/>
            <person name="Zong X."/>
        </authorList>
    </citation>
    <scope>NUCLEOTIDE SEQUENCE [LARGE SCALE GENOMIC DNA]</scope>
    <source>
        <strain evidence="1 2">cv. Zhongwan 6</strain>
    </source>
</reference>
<dbReference type="EMBL" id="JAMSHJ010000007">
    <property type="protein sequence ID" value="KAI5391763.1"/>
    <property type="molecule type" value="Genomic_DNA"/>
</dbReference>
<proteinExistence type="predicted"/>
<dbReference type="Gramene" id="Psat0s2906g0040.1">
    <property type="protein sequence ID" value="Psat0s2906g0040.1.cds"/>
    <property type="gene ID" value="Psat0s2906g0040"/>
</dbReference>
<dbReference type="OrthoDB" id="1446735at2759"/>
<evidence type="ECO:0000313" key="2">
    <source>
        <dbReference type="Proteomes" id="UP001058974"/>
    </source>
</evidence>
<name>A0A9D5A2I6_PEA</name>
<keyword evidence="2" id="KW-1185">Reference proteome</keyword>
<gene>
    <name evidence="1" type="ORF">KIW84_076539</name>
</gene>
<dbReference type="Proteomes" id="UP001058974">
    <property type="component" value="Chromosome 7"/>
</dbReference>
<evidence type="ECO:0000313" key="1">
    <source>
        <dbReference type="EMBL" id="KAI5391763.1"/>
    </source>
</evidence>
<dbReference type="Gramene" id="PSAT_LOCUS29455_t1">
    <property type="protein sequence ID" value="CAL5210992.1"/>
    <property type="gene ID" value="PSAT_LOCUS29455"/>
</dbReference>
<dbReference type="Gramene" id="Psat07G0653900-T1">
    <property type="protein sequence ID" value="KAI5391763.1"/>
    <property type="gene ID" value="KIW84_076539"/>
</dbReference>
<protein>
    <submittedName>
        <fullName evidence="1">Uncharacterized protein</fullName>
    </submittedName>
</protein>
<accession>A0A9D5A2I6</accession>
<dbReference type="AlphaFoldDB" id="A0A9D5A2I6"/>
<sequence length="392" mass="44967">MNSNEGNVVYGRKLAYLLRHNINKKVQGFRAECRKMIKTNAEIAPVYESSRRKKHLTTILLKRKTFSFSFPKDFDLTCFPGIDNMLSNLESWDVECRKRGSGICDTYYIHTTISGDRILRSVIEVVNNLLPEGYAKLEKRKRNIKDEEDNDEENNYEIEANENNTPQVRPVDLLAFVPRRKRSCKKKVQKRKLAEVENDIATKSLTRPEEILENKENNVEAENVSCPLLKIEDKKTNYVVEKVVRPSEVKDNEINTEVDNVLCLPKTEDKGKNLVAGNDVCSQEMEDRKQNSEGGNASYFETMEDKAINMDVNDFSIEASLNLQDFSPEFALIISEVQPIVPVNQGVLEDMLKDCVVENDSTITKRINNHEVLPEVPEDFSEYDDLIASFLK</sequence>